<comment type="caution">
    <text evidence="1">The sequence shown here is derived from an EMBL/GenBank/DDBJ whole genome shotgun (WGS) entry which is preliminary data.</text>
</comment>
<keyword evidence="2" id="KW-1185">Reference proteome</keyword>
<proteinExistence type="predicted"/>
<organism evidence="1 2">
    <name type="scientific">Methylomonas koyamae</name>
    <dbReference type="NCBI Taxonomy" id="702114"/>
    <lineage>
        <taxon>Bacteria</taxon>
        <taxon>Pseudomonadati</taxon>
        <taxon>Pseudomonadota</taxon>
        <taxon>Gammaproteobacteria</taxon>
        <taxon>Methylococcales</taxon>
        <taxon>Methylococcaceae</taxon>
        <taxon>Methylomonas</taxon>
    </lineage>
</organism>
<evidence type="ECO:0000313" key="2">
    <source>
        <dbReference type="Proteomes" id="UP000077734"/>
    </source>
</evidence>
<gene>
    <name evidence="1" type="ORF">A1356_09295</name>
</gene>
<sequence length="124" mass="13643">MSLSGTIRCRRPLLKYVKSPKPISGFAAIENKGVFLQALIDGDLISNWVISPVFGHRFLPVAAAADSGRNRRPSIQYPCQHLVCLSLTHCRCALQPLGGGSRAVFRALCPDCMQLAHNLQFRPQ</sequence>
<dbReference type="AlphaFoldDB" id="A0AA91I5V0"/>
<evidence type="ECO:0000313" key="1">
    <source>
        <dbReference type="EMBL" id="OAI27524.1"/>
    </source>
</evidence>
<reference evidence="1 2" key="1">
    <citation type="submission" date="2016-03" db="EMBL/GenBank/DDBJ databases">
        <authorList>
            <person name="Heylen K."/>
            <person name="De Vos P."/>
            <person name="Vekeman B."/>
        </authorList>
    </citation>
    <scope>NUCLEOTIDE SEQUENCE [LARGE SCALE GENOMIC DNA]</scope>
    <source>
        <strain evidence="1 2">R-49807</strain>
    </source>
</reference>
<dbReference type="Proteomes" id="UP000077734">
    <property type="component" value="Unassembled WGS sequence"/>
</dbReference>
<name>A0AA91I5V0_9GAMM</name>
<protein>
    <submittedName>
        <fullName evidence="1">Uncharacterized protein</fullName>
    </submittedName>
</protein>
<accession>A0AA91I5V0</accession>
<dbReference type="EMBL" id="LUUL01000063">
    <property type="protein sequence ID" value="OAI27524.1"/>
    <property type="molecule type" value="Genomic_DNA"/>
</dbReference>